<dbReference type="InterPro" id="IPR012466">
    <property type="entry name" value="NECAP_PHear"/>
</dbReference>
<dbReference type="GO" id="GO:0006897">
    <property type="term" value="P:endocytosis"/>
    <property type="evidence" value="ECO:0007669"/>
    <property type="project" value="InterPro"/>
</dbReference>
<dbReference type="GO" id="GO:0030125">
    <property type="term" value="C:clathrin vesicle coat"/>
    <property type="evidence" value="ECO:0007669"/>
    <property type="project" value="TreeGrafter"/>
</dbReference>
<reference evidence="3" key="1">
    <citation type="submission" date="2021-01" db="EMBL/GenBank/DDBJ databases">
        <authorList>
            <person name="Eckstrom K.M.E."/>
        </authorList>
    </citation>
    <scope>NUCLEOTIDE SEQUENCE</scope>
    <source>
        <strain evidence="3">UVCC 0001</strain>
    </source>
</reference>
<protein>
    <recommendedName>
        <fullName evidence="2">NECAP PHear domain-containing protein</fullName>
    </recommendedName>
</protein>
<dbReference type="Proteomes" id="UP001255856">
    <property type="component" value="Unassembled WGS sequence"/>
</dbReference>
<evidence type="ECO:0000313" key="4">
    <source>
        <dbReference type="Proteomes" id="UP001255856"/>
    </source>
</evidence>
<feature type="region of interest" description="Disordered" evidence="1">
    <location>
        <begin position="130"/>
        <end position="189"/>
    </location>
</feature>
<evidence type="ECO:0000313" key="3">
    <source>
        <dbReference type="EMBL" id="KAK2077032.1"/>
    </source>
</evidence>
<dbReference type="EMBL" id="JASFZW010000008">
    <property type="protein sequence ID" value="KAK2077032.1"/>
    <property type="molecule type" value="Genomic_DNA"/>
</dbReference>
<gene>
    <name evidence="3" type="ORF">QBZ16_005260</name>
</gene>
<dbReference type="AlphaFoldDB" id="A0AAD9IIW5"/>
<feature type="compositionally biased region" description="Low complexity" evidence="1">
    <location>
        <begin position="130"/>
        <end position="141"/>
    </location>
</feature>
<dbReference type="Gene3D" id="2.30.29.30">
    <property type="entry name" value="Pleckstrin-homology domain (PH domain)/Phosphotyrosine-binding domain (PTB)"/>
    <property type="match status" value="1"/>
</dbReference>
<dbReference type="PANTHER" id="PTHR12847">
    <property type="entry name" value="ATP-BINDING CASSETTE ABC TRANSPORTER-RELATED"/>
    <property type="match status" value="1"/>
</dbReference>
<evidence type="ECO:0000256" key="1">
    <source>
        <dbReference type="SAM" id="MobiDB-lite"/>
    </source>
</evidence>
<accession>A0AAD9IIW5</accession>
<proteinExistence type="predicted"/>
<organism evidence="3 4">
    <name type="scientific">Prototheca wickerhamii</name>
    <dbReference type="NCBI Taxonomy" id="3111"/>
    <lineage>
        <taxon>Eukaryota</taxon>
        <taxon>Viridiplantae</taxon>
        <taxon>Chlorophyta</taxon>
        <taxon>core chlorophytes</taxon>
        <taxon>Trebouxiophyceae</taxon>
        <taxon>Chlorellales</taxon>
        <taxon>Chlorellaceae</taxon>
        <taxon>Prototheca</taxon>
    </lineage>
</organism>
<dbReference type="InterPro" id="IPR011993">
    <property type="entry name" value="PH-like_dom_sf"/>
</dbReference>
<feature type="domain" description="NECAP PHear" evidence="2">
    <location>
        <begin position="17"/>
        <end position="95"/>
    </location>
</feature>
<feature type="compositionally biased region" description="Basic residues" evidence="1">
    <location>
        <begin position="154"/>
        <end position="164"/>
    </location>
</feature>
<dbReference type="SUPFAM" id="SSF50729">
    <property type="entry name" value="PH domain-like"/>
    <property type="match status" value="1"/>
</dbReference>
<sequence length="189" mass="20447">MSAVRPAILLDRPDHSDRRGELFGVCPVPPGQLRVAVEPAADSSRNFVVRLEDPVSKRHAFLGINFAERSTAFDFTVALNDHEKQTRREQTLNSIGAVEDKEAAAARALPEAAALYKKQDLLEVKAPVSAGGAAPGREPGGFLSRLQGPLGRPARARRPQRGRAARSPACSGHTAPAERRRRAQRLGHV</sequence>
<feature type="compositionally biased region" description="Basic residues" evidence="1">
    <location>
        <begin position="179"/>
        <end position="189"/>
    </location>
</feature>
<name>A0AAD9IIW5_PROWI</name>
<dbReference type="PANTHER" id="PTHR12847:SF3">
    <property type="entry name" value="EAR-BINDING COAT-ASSOCIATED PROTEIN 2, PUTATIVE, EXPRESSED-RELATED"/>
    <property type="match status" value="1"/>
</dbReference>
<keyword evidence="4" id="KW-1185">Reference proteome</keyword>
<dbReference type="Pfam" id="PF07933">
    <property type="entry name" value="DUF1681"/>
    <property type="match status" value="1"/>
</dbReference>
<evidence type="ECO:0000259" key="2">
    <source>
        <dbReference type="Pfam" id="PF07933"/>
    </source>
</evidence>
<comment type="caution">
    <text evidence="3">The sequence shown here is derived from an EMBL/GenBank/DDBJ whole genome shotgun (WGS) entry which is preliminary data.</text>
</comment>